<evidence type="ECO:0000313" key="2">
    <source>
        <dbReference type="Proteomes" id="UP000054485"/>
    </source>
</evidence>
<protein>
    <submittedName>
        <fullName evidence="1">Uncharacterized protein</fullName>
    </submittedName>
</protein>
<dbReference type="Proteomes" id="UP000054485">
    <property type="component" value="Unassembled WGS sequence"/>
</dbReference>
<proteinExistence type="predicted"/>
<organism evidence="1 2">
    <name type="scientific">Suillus luteus UH-Slu-Lm8-n1</name>
    <dbReference type="NCBI Taxonomy" id="930992"/>
    <lineage>
        <taxon>Eukaryota</taxon>
        <taxon>Fungi</taxon>
        <taxon>Dikarya</taxon>
        <taxon>Basidiomycota</taxon>
        <taxon>Agaricomycotina</taxon>
        <taxon>Agaricomycetes</taxon>
        <taxon>Agaricomycetidae</taxon>
        <taxon>Boletales</taxon>
        <taxon>Suillineae</taxon>
        <taxon>Suillaceae</taxon>
        <taxon>Suillus</taxon>
    </lineage>
</organism>
<accession>A0A0C9ZQI0</accession>
<gene>
    <name evidence="1" type="ORF">CY34DRAFT_19821</name>
</gene>
<sequence length="256" mass="29001">MVNDYSTYIDYHSIYIPNVVHAIESYCFCQDQLIANDWNVHLFRDGSYGGHPVISGGVRLPTGGPRSGRTWQERIREISDHRAHTRHLIHVIETVLSTRMLAEASNRAPTIKCDNMLHIQGGLTKKTYAGRYDDVNPFLSESESKRLNTYAAIAEAHGEPQLASKILDTLQMPFPDEDTISALTESRLLDVGSIRDILRLALDRDLVLGIARTGLVIIATSPFRSDKFDEPYIPHHWSTLSDIEEEEEPKPKKFFL</sequence>
<dbReference type="EMBL" id="KN836895">
    <property type="protein sequence ID" value="KIK31536.1"/>
    <property type="molecule type" value="Genomic_DNA"/>
</dbReference>
<name>A0A0C9ZQI0_9AGAM</name>
<reference evidence="1 2" key="1">
    <citation type="submission" date="2014-04" db="EMBL/GenBank/DDBJ databases">
        <authorList>
            <consortium name="DOE Joint Genome Institute"/>
            <person name="Kuo A."/>
            <person name="Ruytinx J."/>
            <person name="Rineau F."/>
            <person name="Colpaert J."/>
            <person name="Kohler A."/>
            <person name="Nagy L.G."/>
            <person name="Floudas D."/>
            <person name="Copeland A."/>
            <person name="Barry K.W."/>
            <person name="Cichocki N."/>
            <person name="Veneault-Fourrey C."/>
            <person name="LaButti K."/>
            <person name="Lindquist E.A."/>
            <person name="Lipzen A."/>
            <person name="Lundell T."/>
            <person name="Morin E."/>
            <person name="Murat C."/>
            <person name="Sun H."/>
            <person name="Tunlid A."/>
            <person name="Henrissat B."/>
            <person name="Grigoriev I.V."/>
            <person name="Hibbett D.S."/>
            <person name="Martin F."/>
            <person name="Nordberg H.P."/>
            <person name="Cantor M.N."/>
            <person name="Hua S.X."/>
        </authorList>
    </citation>
    <scope>NUCLEOTIDE SEQUENCE [LARGE SCALE GENOMIC DNA]</scope>
    <source>
        <strain evidence="1 2">UH-Slu-Lm8-n1</strain>
    </source>
</reference>
<evidence type="ECO:0000313" key="1">
    <source>
        <dbReference type="EMBL" id="KIK31536.1"/>
    </source>
</evidence>
<reference evidence="2" key="2">
    <citation type="submission" date="2015-01" db="EMBL/GenBank/DDBJ databases">
        <title>Evolutionary Origins and Diversification of the Mycorrhizal Mutualists.</title>
        <authorList>
            <consortium name="DOE Joint Genome Institute"/>
            <consortium name="Mycorrhizal Genomics Consortium"/>
            <person name="Kohler A."/>
            <person name="Kuo A."/>
            <person name="Nagy L.G."/>
            <person name="Floudas D."/>
            <person name="Copeland A."/>
            <person name="Barry K.W."/>
            <person name="Cichocki N."/>
            <person name="Veneault-Fourrey C."/>
            <person name="LaButti K."/>
            <person name="Lindquist E.A."/>
            <person name="Lipzen A."/>
            <person name="Lundell T."/>
            <person name="Morin E."/>
            <person name="Murat C."/>
            <person name="Riley R."/>
            <person name="Ohm R."/>
            <person name="Sun H."/>
            <person name="Tunlid A."/>
            <person name="Henrissat B."/>
            <person name="Grigoriev I.V."/>
            <person name="Hibbett D.S."/>
            <person name="Martin F."/>
        </authorList>
    </citation>
    <scope>NUCLEOTIDE SEQUENCE [LARGE SCALE GENOMIC DNA]</scope>
    <source>
        <strain evidence="2">UH-Slu-Lm8-n1</strain>
    </source>
</reference>
<keyword evidence="2" id="KW-1185">Reference proteome</keyword>
<dbReference type="OrthoDB" id="2687574at2759"/>
<dbReference type="InParanoid" id="A0A0C9ZQI0"/>
<dbReference type="AlphaFoldDB" id="A0A0C9ZQI0"/>
<dbReference type="HOGENOM" id="CLU_1086552_0_0_1"/>